<name>A0A918N7C4_9GAMM</name>
<evidence type="ECO:0000256" key="6">
    <source>
        <dbReference type="ARBA" id="ARBA00022989"/>
    </source>
</evidence>
<comment type="similarity">
    <text evidence="8 9">Belongs to the TRAP transporter small permease family.</text>
</comment>
<feature type="transmembrane region" description="Helical" evidence="9">
    <location>
        <begin position="59"/>
        <end position="82"/>
    </location>
</feature>
<dbReference type="Proteomes" id="UP000626148">
    <property type="component" value="Unassembled WGS sequence"/>
</dbReference>
<keyword evidence="7 9" id="KW-0472">Membrane</keyword>
<dbReference type="EMBL" id="BMXR01000003">
    <property type="protein sequence ID" value="GGX47242.1"/>
    <property type="molecule type" value="Genomic_DNA"/>
</dbReference>
<gene>
    <name evidence="11" type="ORF">GCM10007392_12590</name>
</gene>
<keyword evidence="4 9" id="KW-0997">Cell inner membrane</keyword>
<sequence length="184" mass="20603">MTESHPPESLSEIDSERASNALDRGIVWLGQKLSLVFALVAVVSCYEIARRYLFDDPTIWVHETATFLGGALFILGGLYALATDRHVRVVLVYDAVSDKARTALRIVHHLFGLAFSGMMLFASWTMARKAVLAPWGDIRFETSGSAWNPPFPAYIKVLILVAFVVMTVQFILHLVRDIRLLRKA</sequence>
<comment type="subcellular location">
    <subcellularLocation>
        <location evidence="1 9">Cell inner membrane</location>
        <topology evidence="1 9">Multi-pass membrane protein</topology>
    </subcellularLocation>
</comment>
<dbReference type="GO" id="GO:0005886">
    <property type="term" value="C:plasma membrane"/>
    <property type="evidence" value="ECO:0007669"/>
    <property type="project" value="UniProtKB-SubCell"/>
</dbReference>
<comment type="function">
    <text evidence="9">Part of the tripartite ATP-independent periplasmic (TRAP) transport system.</text>
</comment>
<comment type="subunit">
    <text evidence="9">The complex comprises the extracytoplasmic solute receptor protein and the two transmembrane proteins.</text>
</comment>
<proteinExistence type="inferred from homology"/>
<feature type="transmembrane region" description="Helical" evidence="9">
    <location>
        <begin position="153"/>
        <end position="175"/>
    </location>
</feature>
<keyword evidence="5 9" id="KW-0812">Transmembrane</keyword>
<dbReference type="PANTHER" id="PTHR35011:SF4">
    <property type="entry name" value="SLL1102 PROTEIN"/>
    <property type="match status" value="1"/>
</dbReference>
<evidence type="ECO:0000256" key="1">
    <source>
        <dbReference type="ARBA" id="ARBA00004429"/>
    </source>
</evidence>
<dbReference type="PANTHER" id="PTHR35011">
    <property type="entry name" value="2,3-DIKETO-L-GULONATE TRAP TRANSPORTER SMALL PERMEASE PROTEIN YIAM"/>
    <property type="match status" value="1"/>
</dbReference>
<reference evidence="11" key="2">
    <citation type="submission" date="2020-09" db="EMBL/GenBank/DDBJ databases">
        <authorList>
            <person name="Sun Q."/>
            <person name="Kim S."/>
        </authorList>
    </citation>
    <scope>NUCLEOTIDE SEQUENCE</scope>
    <source>
        <strain evidence="11">KCTC 22169</strain>
    </source>
</reference>
<keyword evidence="6 9" id="KW-1133">Transmembrane helix</keyword>
<evidence type="ECO:0000256" key="3">
    <source>
        <dbReference type="ARBA" id="ARBA00022475"/>
    </source>
</evidence>
<feature type="transmembrane region" description="Helical" evidence="9">
    <location>
        <begin position="103"/>
        <end position="124"/>
    </location>
</feature>
<protein>
    <recommendedName>
        <fullName evidence="9">TRAP transporter small permease protein</fullName>
    </recommendedName>
</protein>
<dbReference type="InterPro" id="IPR007387">
    <property type="entry name" value="TRAP_DctQ"/>
</dbReference>
<reference evidence="11" key="1">
    <citation type="journal article" date="2014" name="Int. J. Syst. Evol. Microbiol.">
        <title>Complete genome sequence of Corynebacterium casei LMG S-19264T (=DSM 44701T), isolated from a smear-ripened cheese.</title>
        <authorList>
            <consortium name="US DOE Joint Genome Institute (JGI-PGF)"/>
            <person name="Walter F."/>
            <person name="Albersmeier A."/>
            <person name="Kalinowski J."/>
            <person name="Ruckert C."/>
        </authorList>
    </citation>
    <scope>NUCLEOTIDE SEQUENCE</scope>
    <source>
        <strain evidence="11">KCTC 22169</strain>
    </source>
</reference>
<evidence type="ECO:0000256" key="2">
    <source>
        <dbReference type="ARBA" id="ARBA00022448"/>
    </source>
</evidence>
<dbReference type="RefSeq" id="WP_189607669.1">
    <property type="nucleotide sequence ID" value="NZ_BMXR01000003.1"/>
</dbReference>
<dbReference type="Pfam" id="PF04290">
    <property type="entry name" value="DctQ"/>
    <property type="match status" value="1"/>
</dbReference>
<dbReference type="GO" id="GO:0022857">
    <property type="term" value="F:transmembrane transporter activity"/>
    <property type="evidence" value="ECO:0007669"/>
    <property type="project" value="UniProtKB-UniRule"/>
</dbReference>
<accession>A0A918N7C4</accession>
<evidence type="ECO:0000256" key="8">
    <source>
        <dbReference type="ARBA" id="ARBA00038436"/>
    </source>
</evidence>
<evidence type="ECO:0000313" key="11">
    <source>
        <dbReference type="EMBL" id="GGX47242.1"/>
    </source>
</evidence>
<feature type="transmembrane region" description="Helical" evidence="9">
    <location>
        <begin position="33"/>
        <end position="53"/>
    </location>
</feature>
<feature type="domain" description="Tripartite ATP-independent periplasmic transporters DctQ component" evidence="10">
    <location>
        <begin position="41"/>
        <end position="179"/>
    </location>
</feature>
<keyword evidence="2 9" id="KW-0813">Transport</keyword>
<evidence type="ECO:0000256" key="7">
    <source>
        <dbReference type="ARBA" id="ARBA00023136"/>
    </source>
</evidence>
<evidence type="ECO:0000256" key="4">
    <source>
        <dbReference type="ARBA" id="ARBA00022519"/>
    </source>
</evidence>
<comment type="caution">
    <text evidence="11">The sequence shown here is derived from an EMBL/GenBank/DDBJ whole genome shotgun (WGS) entry which is preliminary data.</text>
</comment>
<dbReference type="AlphaFoldDB" id="A0A918N7C4"/>
<keyword evidence="3" id="KW-1003">Cell membrane</keyword>
<evidence type="ECO:0000313" key="12">
    <source>
        <dbReference type="Proteomes" id="UP000626148"/>
    </source>
</evidence>
<keyword evidence="12" id="KW-1185">Reference proteome</keyword>
<dbReference type="InterPro" id="IPR055348">
    <property type="entry name" value="DctQ"/>
</dbReference>
<evidence type="ECO:0000256" key="9">
    <source>
        <dbReference type="RuleBase" id="RU369079"/>
    </source>
</evidence>
<organism evidence="11 12">
    <name type="scientific">Saccharospirillum salsuginis</name>
    <dbReference type="NCBI Taxonomy" id="418750"/>
    <lineage>
        <taxon>Bacteria</taxon>
        <taxon>Pseudomonadati</taxon>
        <taxon>Pseudomonadota</taxon>
        <taxon>Gammaproteobacteria</taxon>
        <taxon>Oceanospirillales</taxon>
        <taxon>Saccharospirillaceae</taxon>
        <taxon>Saccharospirillum</taxon>
    </lineage>
</organism>
<evidence type="ECO:0000259" key="10">
    <source>
        <dbReference type="Pfam" id="PF04290"/>
    </source>
</evidence>
<evidence type="ECO:0000256" key="5">
    <source>
        <dbReference type="ARBA" id="ARBA00022692"/>
    </source>
</evidence>